<feature type="compositionally biased region" description="Basic residues" evidence="1">
    <location>
        <begin position="323"/>
        <end position="333"/>
    </location>
</feature>
<reference evidence="2 3" key="1">
    <citation type="journal article" date="2012" name="Proc. Natl. Acad. Sci. U.S.A.">
        <title>Antigenic diversity is generated by distinct evolutionary mechanisms in African trypanosome species.</title>
        <authorList>
            <person name="Jackson A.P."/>
            <person name="Berry A."/>
            <person name="Aslett M."/>
            <person name="Allison H.C."/>
            <person name="Burton P."/>
            <person name="Vavrova-Anderson J."/>
            <person name="Brown R."/>
            <person name="Browne H."/>
            <person name="Corton N."/>
            <person name="Hauser H."/>
            <person name="Gamble J."/>
            <person name="Gilderthorp R."/>
            <person name="Marcello L."/>
            <person name="McQuillan J."/>
            <person name="Otto T.D."/>
            <person name="Quail M.A."/>
            <person name="Sanders M.J."/>
            <person name="van Tonder A."/>
            <person name="Ginger M.L."/>
            <person name="Field M.C."/>
            <person name="Barry J.D."/>
            <person name="Hertz-Fowler C."/>
            <person name="Berriman M."/>
        </authorList>
    </citation>
    <scope>NUCLEOTIDE SEQUENCE</scope>
    <source>
        <strain evidence="2 3">Y486</strain>
    </source>
</reference>
<feature type="compositionally biased region" description="Basic and acidic residues" evidence="1">
    <location>
        <begin position="237"/>
        <end position="246"/>
    </location>
</feature>
<protein>
    <submittedName>
        <fullName evidence="2">Uncharacterized protein</fullName>
    </submittedName>
</protein>
<dbReference type="Proteomes" id="UP000009027">
    <property type="component" value="Unassembled WGS sequence"/>
</dbReference>
<dbReference type="EMBL" id="CAEX01000782">
    <property type="protein sequence ID" value="CCD18283.1"/>
    <property type="molecule type" value="Genomic_DNA"/>
</dbReference>
<feature type="region of interest" description="Disordered" evidence="1">
    <location>
        <begin position="272"/>
        <end position="390"/>
    </location>
</feature>
<name>F9WL95_TRYVY</name>
<feature type="compositionally biased region" description="Low complexity" evidence="1">
    <location>
        <begin position="223"/>
        <end position="235"/>
    </location>
</feature>
<evidence type="ECO:0000256" key="1">
    <source>
        <dbReference type="SAM" id="MobiDB-lite"/>
    </source>
</evidence>
<accession>F9WL95</accession>
<feature type="compositionally biased region" description="Basic residues" evidence="1">
    <location>
        <begin position="379"/>
        <end position="390"/>
    </location>
</feature>
<evidence type="ECO:0000313" key="3">
    <source>
        <dbReference type="Proteomes" id="UP000009027"/>
    </source>
</evidence>
<organism evidence="2 3">
    <name type="scientific">Trypanosoma vivax (strain Y486)</name>
    <dbReference type="NCBI Taxonomy" id="1055687"/>
    <lineage>
        <taxon>Eukaryota</taxon>
        <taxon>Discoba</taxon>
        <taxon>Euglenozoa</taxon>
        <taxon>Kinetoplastea</taxon>
        <taxon>Metakinetoplastina</taxon>
        <taxon>Trypanosomatida</taxon>
        <taxon>Trypanosomatidae</taxon>
        <taxon>Trypanosoma</taxon>
        <taxon>Duttonella</taxon>
    </lineage>
</organism>
<proteinExistence type="predicted"/>
<gene>
    <name evidence="2" type="ORF">TvY486_0009590</name>
</gene>
<feature type="region of interest" description="Disordered" evidence="1">
    <location>
        <begin position="145"/>
        <end position="246"/>
    </location>
</feature>
<dbReference type="VEuPathDB" id="TriTrypDB:TvY486_0009590"/>
<feature type="compositionally biased region" description="Polar residues" evidence="1">
    <location>
        <begin position="349"/>
        <end position="364"/>
    </location>
</feature>
<dbReference type="AlphaFoldDB" id="F9WL95"/>
<evidence type="ECO:0000313" key="2">
    <source>
        <dbReference type="EMBL" id="CCD18283.1"/>
    </source>
</evidence>
<sequence length="390" mass="41934">MPRLMARFCPLRSCEGIAISLVAVPVLCELIHPPRRLVFCRLSLPLAHVARRPCFRVRFLRRVRQREQVGPRGARSFAWAGAELHVAEGGRQCGEWSHTGLRDGAGCRCRHAAARPCASVPKRRGRKTRSCPSCAPTLSTRYAARRRPAKPGPHLSACAGKRRHSAVRAEGRQCPDAAHSARPSYAPQRARARRRPRGRIAGARDARARQSRCTRESAPPRPTAVAPARADAQPAGKQEHASTRAERAKTCCNGASPQLVCRRSARNWPAKRGARQLATVSGNAAGGNPSRSLVGAARAKTNKARARGHGEGNHVMSRGAVGGRRRTPRRRGRGREGPTTAEQHGGIGNTEQLSRGQEGAQASRSGRALNTAGGGCKICKGKGRSGPRPT</sequence>
<keyword evidence="3" id="KW-1185">Reference proteome</keyword>